<accession>A0AAD2D5U6</accession>
<reference evidence="2" key="1">
    <citation type="submission" date="2023-07" db="EMBL/GenBank/DDBJ databases">
        <authorList>
            <consortium name="AG Swart"/>
            <person name="Singh M."/>
            <person name="Singh A."/>
            <person name="Seah K."/>
            <person name="Emmerich C."/>
        </authorList>
    </citation>
    <scope>NUCLEOTIDE SEQUENCE</scope>
    <source>
        <strain evidence="2">DP1</strain>
    </source>
</reference>
<sequence>MQSIKFDKKNKFNPSLHEQALGIFESDQPLNWSKVFKTVLNKDTQSINRHKRRRFQTNRDRRDPNNFDTLNISIGELGHGSLDYSFGSRSGSIHSHRSRKSRKSRRSKMHENFTNHKISSHNCINLHPKPTMVNSKPKRLNSFKPSIKNLHISRLKPRDRKATVNFDNGLRVLHEQADEIQKSLAISSDNLKKLTKKLKSRNNHRKVTNVTFQLNKSGKKIWRIEPPEKKKRNSITNKFSNSVLSSYKNGHTKRVDHENNGDRKLGYHNKNPLLLNMNTTKSVDPHCYLNYLHIHPLKSSKGDNDSLKALQSKQPMKLSCEKKVGARYHSFNHSMSVGKQSNSSESVSFFQEEVKIDESQELEVSQKELKPQTSLPRKRLLSQNVSAGYVESQFKQAETKRDTQTIPKYLLQMDKIMRKLILQKCDFVREKLNTRRASPRARFINPYSTFQKTLRKPKKLEMIYSYLENYEILQAYKITKTVRARTKKVSKILKYIAYLKKLIKARNDLKKQTEIFKEISRLEIGIMIPKRINLSSYPKSIDNKLAKLSPSNVAIPGNVPKIMLKRNSLEARIRKKKNSWIKESLQRQKQIYKQIKVPRYAMHHNSFAF</sequence>
<evidence type="ECO:0000313" key="3">
    <source>
        <dbReference type="Proteomes" id="UP001295684"/>
    </source>
</evidence>
<proteinExistence type="predicted"/>
<name>A0AAD2D5U6_EUPCR</name>
<comment type="caution">
    <text evidence="2">The sequence shown here is derived from an EMBL/GenBank/DDBJ whole genome shotgun (WGS) entry which is preliminary data.</text>
</comment>
<dbReference type="EMBL" id="CAMPGE010022680">
    <property type="protein sequence ID" value="CAI2380708.1"/>
    <property type="molecule type" value="Genomic_DNA"/>
</dbReference>
<feature type="compositionally biased region" description="Basic and acidic residues" evidence="1">
    <location>
        <begin position="253"/>
        <end position="265"/>
    </location>
</feature>
<organism evidence="2 3">
    <name type="scientific">Euplotes crassus</name>
    <dbReference type="NCBI Taxonomy" id="5936"/>
    <lineage>
        <taxon>Eukaryota</taxon>
        <taxon>Sar</taxon>
        <taxon>Alveolata</taxon>
        <taxon>Ciliophora</taxon>
        <taxon>Intramacronucleata</taxon>
        <taxon>Spirotrichea</taxon>
        <taxon>Hypotrichia</taxon>
        <taxon>Euplotida</taxon>
        <taxon>Euplotidae</taxon>
        <taxon>Moneuplotes</taxon>
    </lineage>
</organism>
<keyword evidence="3" id="KW-1185">Reference proteome</keyword>
<feature type="region of interest" description="Disordered" evidence="1">
    <location>
        <begin position="231"/>
        <end position="266"/>
    </location>
</feature>
<gene>
    <name evidence="2" type="ORF">ECRASSUSDP1_LOCUS22148</name>
</gene>
<feature type="compositionally biased region" description="Polar residues" evidence="1">
    <location>
        <begin position="234"/>
        <end position="249"/>
    </location>
</feature>
<evidence type="ECO:0000256" key="1">
    <source>
        <dbReference type="SAM" id="MobiDB-lite"/>
    </source>
</evidence>
<feature type="compositionally biased region" description="Basic residues" evidence="1">
    <location>
        <begin position="94"/>
        <end position="108"/>
    </location>
</feature>
<dbReference type="Proteomes" id="UP001295684">
    <property type="component" value="Unassembled WGS sequence"/>
</dbReference>
<evidence type="ECO:0000313" key="2">
    <source>
        <dbReference type="EMBL" id="CAI2380708.1"/>
    </source>
</evidence>
<protein>
    <submittedName>
        <fullName evidence="2">Uncharacterized protein</fullName>
    </submittedName>
</protein>
<feature type="region of interest" description="Disordered" evidence="1">
    <location>
        <begin position="86"/>
        <end position="109"/>
    </location>
</feature>
<dbReference type="AlphaFoldDB" id="A0AAD2D5U6"/>